<name>K0R2P5_THAOC</name>
<evidence type="ECO:0000313" key="2">
    <source>
        <dbReference type="Proteomes" id="UP000266841"/>
    </source>
</evidence>
<reference evidence="1 2" key="1">
    <citation type="journal article" date="2012" name="Genome Biol.">
        <title>Genome and low-iron response of an oceanic diatom adapted to chronic iron limitation.</title>
        <authorList>
            <person name="Lommer M."/>
            <person name="Specht M."/>
            <person name="Roy A.S."/>
            <person name="Kraemer L."/>
            <person name="Andreson R."/>
            <person name="Gutowska M.A."/>
            <person name="Wolf J."/>
            <person name="Bergner S.V."/>
            <person name="Schilhabel M.B."/>
            <person name="Klostermeier U.C."/>
            <person name="Beiko R.G."/>
            <person name="Rosenstiel P."/>
            <person name="Hippler M."/>
            <person name="Laroche J."/>
        </authorList>
    </citation>
    <scope>NUCLEOTIDE SEQUENCE [LARGE SCALE GENOMIC DNA]</scope>
    <source>
        <strain evidence="1 2">CCMP1005</strain>
    </source>
</reference>
<dbReference type="EMBL" id="AGNL01047431">
    <property type="protein sequence ID" value="EJK46978.1"/>
    <property type="molecule type" value="Genomic_DNA"/>
</dbReference>
<comment type="caution">
    <text evidence="1">The sequence shown here is derived from an EMBL/GenBank/DDBJ whole genome shotgun (WGS) entry which is preliminary data.</text>
</comment>
<protein>
    <submittedName>
        <fullName evidence="1">Uncharacterized protein</fullName>
    </submittedName>
</protein>
<accession>K0R2P5</accession>
<dbReference type="InterPro" id="IPR011333">
    <property type="entry name" value="SKP1/BTB/POZ_sf"/>
</dbReference>
<dbReference type="Gene3D" id="3.30.710.10">
    <property type="entry name" value="Potassium Channel Kv1.1, Chain A"/>
    <property type="match status" value="1"/>
</dbReference>
<keyword evidence="2" id="KW-1185">Reference proteome</keyword>
<dbReference type="eggNOG" id="ENOG502R8KI">
    <property type="taxonomic scope" value="Eukaryota"/>
</dbReference>
<dbReference type="OrthoDB" id="202001at2759"/>
<dbReference type="Proteomes" id="UP000266841">
    <property type="component" value="Unassembled WGS sequence"/>
</dbReference>
<proteinExistence type="predicted"/>
<organism evidence="1 2">
    <name type="scientific">Thalassiosira oceanica</name>
    <name type="common">Marine diatom</name>
    <dbReference type="NCBI Taxonomy" id="159749"/>
    <lineage>
        <taxon>Eukaryota</taxon>
        <taxon>Sar</taxon>
        <taxon>Stramenopiles</taxon>
        <taxon>Ochrophyta</taxon>
        <taxon>Bacillariophyta</taxon>
        <taxon>Coscinodiscophyceae</taxon>
        <taxon>Thalassiosirophycidae</taxon>
        <taxon>Thalassiosirales</taxon>
        <taxon>Thalassiosiraceae</taxon>
        <taxon>Thalassiosira</taxon>
    </lineage>
</organism>
<evidence type="ECO:0000313" key="1">
    <source>
        <dbReference type="EMBL" id="EJK46978.1"/>
    </source>
</evidence>
<dbReference type="AlphaFoldDB" id="K0R2P5"/>
<gene>
    <name evidence="1" type="ORF">THAOC_34335</name>
</gene>
<sequence length="434" mass="48640">MADDDNIVGGDEVGDDGGRLFQIESLDDYIRRYGLTSREDASENAGGEFNGLTRTEAEARMEAERSYLSSIIDKHNKDFDDEGMRDSGFDPSTHEGEMIILLLANGTKISVPINDLSVCATVRTMMQSPYRDRYGNSASSSHTFELSLSDYDPEAVRQFVNLCSRLHKDMQTRSMPVDGVIRRRRLQEEDDLGTQFVTAMVHEGTISEDCIVDAARIAHFLQGRSILQSLALILEESIDATNCLALCSLADALNLTSLFERSVKFVIMKLDSLDGGDKEKDSSSEDTEIWSTLPQDLRARVLTMRNVLRSSIVGKGSKISGIFFATGGEFLAIFSETICDQKERLAEARQRHDEVISDRKQEWAARVQRRGRWFDASEEASRAFIYGPDVLYAREKIDKQALRLKTLQTFYDEQKAIFSGMADGQGWHTATVLS</sequence>
<dbReference type="OMA" id="STHEGEM"/>